<gene>
    <name evidence="2" type="ORF">MNBD_ACTINO02-3252</name>
</gene>
<dbReference type="InterPro" id="IPR005545">
    <property type="entry name" value="YCII"/>
</dbReference>
<dbReference type="SUPFAM" id="SSF54909">
    <property type="entry name" value="Dimeric alpha+beta barrel"/>
    <property type="match status" value="1"/>
</dbReference>
<proteinExistence type="predicted"/>
<dbReference type="Gene3D" id="3.30.70.1060">
    <property type="entry name" value="Dimeric alpha+beta barrel"/>
    <property type="match status" value="1"/>
</dbReference>
<dbReference type="PANTHER" id="PTHR35174">
    <property type="entry name" value="BLL7171 PROTEIN-RELATED"/>
    <property type="match status" value="1"/>
</dbReference>
<feature type="domain" description="YCII-related" evidence="1">
    <location>
        <begin position="1"/>
        <end position="115"/>
    </location>
</feature>
<dbReference type="AlphaFoldDB" id="A0A3B0S8C6"/>
<dbReference type="InterPro" id="IPR011008">
    <property type="entry name" value="Dimeric_a/b-barrel"/>
</dbReference>
<dbReference type="Pfam" id="PF03795">
    <property type="entry name" value="YCII"/>
    <property type="match status" value="1"/>
</dbReference>
<accession>A0A3B0S8C6</accession>
<reference evidence="2" key="1">
    <citation type="submission" date="2018-06" db="EMBL/GenBank/DDBJ databases">
        <authorList>
            <person name="Zhirakovskaya E."/>
        </authorList>
    </citation>
    <scope>NUCLEOTIDE SEQUENCE</scope>
</reference>
<dbReference type="PANTHER" id="PTHR35174:SF3">
    <property type="entry name" value="BLL7171 PROTEIN"/>
    <property type="match status" value="1"/>
</dbReference>
<name>A0A3B0S8C6_9ZZZZ</name>
<sequence length="119" mass="12929">MQYLLLIYSEPANDPQPDETGAAIMAAYREFTDAITAEGILVAAEALEGVESATTVRVRNDETLMIDGPFAETKEVLGGFYLIDVPDLDAALKVAARLPGSWHGSVEVRPVFDWTTVEL</sequence>
<protein>
    <submittedName>
        <fullName evidence="2">PhnB protein</fullName>
    </submittedName>
</protein>
<organism evidence="2">
    <name type="scientific">hydrothermal vent metagenome</name>
    <dbReference type="NCBI Taxonomy" id="652676"/>
    <lineage>
        <taxon>unclassified sequences</taxon>
        <taxon>metagenomes</taxon>
        <taxon>ecological metagenomes</taxon>
    </lineage>
</organism>
<evidence type="ECO:0000313" key="2">
    <source>
        <dbReference type="EMBL" id="VAV96678.1"/>
    </source>
</evidence>
<evidence type="ECO:0000259" key="1">
    <source>
        <dbReference type="Pfam" id="PF03795"/>
    </source>
</evidence>
<dbReference type="EMBL" id="UOEK01000104">
    <property type="protein sequence ID" value="VAV96678.1"/>
    <property type="molecule type" value="Genomic_DNA"/>
</dbReference>